<dbReference type="EMBL" id="BMAU01021300">
    <property type="protein sequence ID" value="GFY10684.1"/>
    <property type="molecule type" value="Genomic_DNA"/>
</dbReference>
<feature type="compositionally biased region" description="Basic and acidic residues" evidence="1">
    <location>
        <begin position="184"/>
        <end position="225"/>
    </location>
</feature>
<feature type="compositionally biased region" description="Basic and acidic residues" evidence="1">
    <location>
        <begin position="258"/>
        <end position="272"/>
    </location>
</feature>
<dbReference type="GO" id="GO:0070274">
    <property type="term" value="C:RES complex"/>
    <property type="evidence" value="ECO:0007669"/>
    <property type="project" value="TreeGrafter"/>
</dbReference>
<keyword evidence="3" id="KW-1185">Reference proteome</keyword>
<comment type="caution">
    <text evidence="2">The sequence shown here is derived from an EMBL/GenBank/DDBJ whole genome shotgun (WGS) entry which is preliminary data.</text>
</comment>
<protein>
    <recommendedName>
        <fullName evidence="4">BUD13 homolog</fullName>
    </recommendedName>
</protein>
<dbReference type="GO" id="GO:0000398">
    <property type="term" value="P:mRNA splicing, via spliceosome"/>
    <property type="evidence" value="ECO:0007669"/>
    <property type="project" value="TreeGrafter"/>
</dbReference>
<name>A0A8X6VFG5_TRICX</name>
<dbReference type="GO" id="GO:0003723">
    <property type="term" value="F:RNA binding"/>
    <property type="evidence" value="ECO:0007669"/>
    <property type="project" value="TreeGrafter"/>
</dbReference>
<dbReference type="PANTHER" id="PTHR31809:SF0">
    <property type="entry name" value="BUD13 HOMOLOG"/>
    <property type="match status" value="1"/>
</dbReference>
<reference evidence="2" key="1">
    <citation type="submission" date="2020-08" db="EMBL/GenBank/DDBJ databases">
        <title>Multicomponent nature underlies the extraordinary mechanical properties of spider dragline silk.</title>
        <authorList>
            <person name="Kono N."/>
            <person name="Nakamura H."/>
            <person name="Mori M."/>
            <person name="Yoshida Y."/>
            <person name="Ohtoshi R."/>
            <person name="Malay A.D."/>
            <person name="Moran D.A.P."/>
            <person name="Tomita M."/>
            <person name="Numata K."/>
            <person name="Arakawa K."/>
        </authorList>
    </citation>
    <scope>NUCLEOTIDE SEQUENCE</scope>
</reference>
<proteinExistence type="predicted"/>
<evidence type="ECO:0008006" key="4">
    <source>
        <dbReference type="Google" id="ProtNLM"/>
    </source>
</evidence>
<organism evidence="2 3">
    <name type="scientific">Trichonephila clavipes</name>
    <name type="common">Golden silk orbweaver</name>
    <name type="synonym">Nephila clavipes</name>
    <dbReference type="NCBI Taxonomy" id="2585209"/>
    <lineage>
        <taxon>Eukaryota</taxon>
        <taxon>Metazoa</taxon>
        <taxon>Ecdysozoa</taxon>
        <taxon>Arthropoda</taxon>
        <taxon>Chelicerata</taxon>
        <taxon>Arachnida</taxon>
        <taxon>Araneae</taxon>
        <taxon>Araneomorphae</taxon>
        <taxon>Entelegynae</taxon>
        <taxon>Araneoidea</taxon>
        <taxon>Nephilidae</taxon>
        <taxon>Trichonephila</taxon>
    </lineage>
</organism>
<dbReference type="Proteomes" id="UP000887159">
    <property type="component" value="Unassembled WGS sequence"/>
</dbReference>
<evidence type="ECO:0000313" key="3">
    <source>
        <dbReference type="Proteomes" id="UP000887159"/>
    </source>
</evidence>
<evidence type="ECO:0000313" key="2">
    <source>
        <dbReference type="EMBL" id="GFY10684.1"/>
    </source>
</evidence>
<feature type="region of interest" description="Disordered" evidence="1">
    <location>
        <begin position="91"/>
        <end position="272"/>
    </location>
</feature>
<feature type="compositionally biased region" description="Polar residues" evidence="1">
    <location>
        <begin position="100"/>
        <end position="112"/>
    </location>
</feature>
<sequence length="272" mass="31335">MATAVSKAEYLKRYLVDDKKTKRKKKVKTSSHLVPRMKIIDETIDLRAIKFGEEEIIDKEDAPVVAEIIDERPEEVKTKEMYQESKWKRLDATLDEDQESSAVRSENLMQTKNRSRHDSDSDCSPPRKNQNSQKRHDSGSDCSPPRKQSSSIGKRRHDSDSDISPPRINSHNKNQKRNSHSQSKKHDSDSDLSPERVRSKLKNHSDSDISPPREKDASKYENSSRKDRKRKKGECIARKRVKNRERSLGYSGFVKPVFTKDSKPPLGKGKDH</sequence>
<dbReference type="PANTHER" id="PTHR31809">
    <property type="entry name" value="BUD13 HOMOLOG"/>
    <property type="match status" value="1"/>
</dbReference>
<accession>A0A8X6VFG5</accession>
<dbReference type="GO" id="GO:0005684">
    <property type="term" value="C:U2-type spliceosomal complex"/>
    <property type="evidence" value="ECO:0007669"/>
    <property type="project" value="TreeGrafter"/>
</dbReference>
<dbReference type="AlphaFoldDB" id="A0A8X6VFG5"/>
<evidence type="ECO:0000256" key="1">
    <source>
        <dbReference type="SAM" id="MobiDB-lite"/>
    </source>
</evidence>
<feature type="compositionally biased region" description="Basic residues" evidence="1">
    <location>
        <begin position="173"/>
        <end position="183"/>
    </location>
</feature>
<feature type="compositionally biased region" description="Basic residues" evidence="1">
    <location>
        <begin position="226"/>
        <end position="243"/>
    </location>
</feature>
<dbReference type="InterPro" id="IPR051112">
    <property type="entry name" value="CWC26_splicing_factor"/>
</dbReference>
<gene>
    <name evidence="2" type="ORF">TNCV_2195051</name>
</gene>